<comment type="similarity">
    <text evidence="1">Belongs to the short-chain dehydrogenases/reductases (SDR) family.</text>
</comment>
<proteinExistence type="inferred from homology"/>
<dbReference type="SUPFAM" id="SSF51735">
    <property type="entry name" value="NAD(P)-binding Rossmann-fold domains"/>
    <property type="match status" value="1"/>
</dbReference>
<gene>
    <name evidence="4" type="ORF">PG999_012308</name>
</gene>
<dbReference type="InterPro" id="IPR036291">
    <property type="entry name" value="NAD(P)-bd_dom_sf"/>
</dbReference>
<comment type="caution">
    <text evidence="4">The sequence shown here is derived from an EMBL/GenBank/DDBJ whole genome shotgun (WGS) entry which is preliminary data.</text>
</comment>
<dbReference type="Proteomes" id="UP001392437">
    <property type="component" value="Unassembled WGS sequence"/>
</dbReference>
<dbReference type="Gene3D" id="3.40.50.720">
    <property type="entry name" value="NAD(P)-binding Rossmann-like Domain"/>
    <property type="match status" value="1"/>
</dbReference>
<accession>A0AAW0QI36</accession>
<sequence>MAVRSIEKGEAAKDSIIKATRCDPKAIEVWAMDLSSYDSVKAFAARADRELERIDVLLENAAVASVEWNWVLDNERMVTVNVVATFLLAFLLLPKLKATASRFRTTPRLTFVTSDTHFLVDFAEKDAPEGIFARLNDEAKSRPTQSERYPTTKLMQVFVVPFAPVIINCTNPGLCKSELARELDGLQVRAAKFLLARTAEEGSRNLIAGAVGGVDTHGQYLDMGKVTTPATVIVGRGGAEAQKRLYVELVEKLEKIAPGVVSNLYS</sequence>
<dbReference type="PANTHER" id="PTHR24320:SF252">
    <property type="entry name" value="DEHYDROGENASE_REDUCTASE FAMILY PROTEIN, PUTATIVE (AFU_ORTHOLOGUE AFUA_3G08550)-RELATED"/>
    <property type="match status" value="1"/>
</dbReference>
<evidence type="ECO:0000313" key="4">
    <source>
        <dbReference type="EMBL" id="KAK8101934.1"/>
    </source>
</evidence>
<dbReference type="EMBL" id="JAQQWP010000009">
    <property type="protein sequence ID" value="KAK8101934.1"/>
    <property type="molecule type" value="Genomic_DNA"/>
</dbReference>
<dbReference type="InterPro" id="IPR002347">
    <property type="entry name" value="SDR_fam"/>
</dbReference>
<evidence type="ECO:0000313" key="5">
    <source>
        <dbReference type="Proteomes" id="UP001392437"/>
    </source>
</evidence>
<name>A0AAW0QI36_9PEZI</name>
<dbReference type="AlphaFoldDB" id="A0AAW0QI36"/>
<keyword evidence="2" id="KW-0521">NADP</keyword>
<evidence type="ECO:0000256" key="1">
    <source>
        <dbReference type="ARBA" id="ARBA00006484"/>
    </source>
</evidence>
<evidence type="ECO:0000256" key="2">
    <source>
        <dbReference type="ARBA" id="ARBA00022857"/>
    </source>
</evidence>
<dbReference type="Pfam" id="PF00106">
    <property type="entry name" value="adh_short"/>
    <property type="match status" value="1"/>
</dbReference>
<evidence type="ECO:0000256" key="3">
    <source>
        <dbReference type="ARBA" id="ARBA00023002"/>
    </source>
</evidence>
<evidence type="ECO:0008006" key="6">
    <source>
        <dbReference type="Google" id="ProtNLM"/>
    </source>
</evidence>
<keyword evidence="3" id="KW-0560">Oxidoreductase</keyword>
<organism evidence="4 5">
    <name type="scientific">Apiospora kogelbergensis</name>
    <dbReference type="NCBI Taxonomy" id="1337665"/>
    <lineage>
        <taxon>Eukaryota</taxon>
        <taxon>Fungi</taxon>
        <taxon>Dikarya</taxon>
        <taxon>Ascomycota</taxon>
        <taxon>Pezizomycotina</taxon>
        <taxon>Sordariomycetes</taxon>
        <taxon>Xylariomycetidae</taxon>
        <taxon>Amphisphaeriales</taxon>
        <taxon>Apiosporaceae</taxon>
        <taxon>Apiospora</taxon>
    </lineage>
</organism>
<dbReference type="PANTHER" id="PTHR24320">
    <property type="entry name" value="RETINOL DEHYDROGENASE"/>
    <property type="match status" value="1"/>
</dbReference>
<protein>
    <recommendedName>
        <fullName evidence="6">Short chain dehydrogenase</fullName>
    </recommendedName>
</protein>
<reference evidence="4 5" key="1">
    <citation type="submission" date="2023-01" db="EMBL/GenBank/DDBJ databases">
        <title>Analysis of 21 Apiospora genomes using comparative genomics revels a genus with tremendous synthesis potential of carbohydrate active enzymes and secondary metabolites.</title>
        <authorList>
            <person name="Sorensen T."/>
        </authorList>
    </citation>
    <scope>NUCLEOTIDE SEQUENCE [LARGE SCALE GENOMIC DNA]</scope>
    <source>
        <strain evidence="4 5">CBS 117206</strain>
    </source>
</reference>
<dbReference type="GO" id="GO:0016491">
    <property type="term" value="F:oxidoreductase activity"/>
    <property type="evidence" value="ECO:0007669"/>
    <property type="project" value="UniProtKB-KW"/>
</dbReference>
<keyword evidence="5" id="KW-1185">Reference proteome</keyword>